<dbReference type="KEGG" id="lak:106158546"/>
<dbReference type="InterPro" id="IPR000157">
    <property type="entry name" value="TIR_dom"/>
</dbReference>
<reference evidence="4" key="1">
    <citation type="submission" date="2025-08" db="UniProtKB">
        <authorList>
            <consortium name="RefSeq"/>
        </authorList>
    </citation>
    <scope>IDENTIFICATION</scope>
    <source>
        <tissue evidence="4">Gonads</tissue>
    </source>
</reference>
<name>A0A1S3HWW9_LINAN</name>
<dbReference type="InterPro" id="IPR011989">
    <property type="entry name" value="ARM-like"/>
</dbReference>
<dbReference type="InterPro" id="IPR035897">
    <property type="entry name" value="Toll_tir_struct_dom_sf"/>
</dbReference>
<dbReference type="GeneID" id="106158546"/>
<dbReference type="Gene3D" id="3.40.50.10140">
    <property type="entry name" value="Toll/interleukin-1 receptor homology (TIR) domain"/>
    <property type="match status" value="1"/>
</dbReference>
<evidence type="ECO:0000259" key="2">
    <source>
        <dbReference type="Pfam" id="PF13676"/>
    </source>
</evidence>
<feature type="compositionally biased region" description="Acidic residues" evidence="1">
    <location>
        <begin position="56"/>
        <end position="66"/>
    </location>
</feature>
<proteinExistence type="predicted"/>
<evidence type="ECO:0000313" key="3">
    <source>
        <dbReference type="Proteomes" id="UP000085678"/>
    </source>
</evidence>
<dbReference type="Pfam" id="PF13676">
    <property type="entry name" value="TIR_2"/>
    <property type="match status" value="1"/>
</dbReference>
<dbReference type="RefSeq" id="XP_013390051.1">
    <property type="nucleotide sequence ID" value="XM_013534597.2"/>
</dbReference>
<dbReference type="STRING" id="7574.A0A1S3HWW9"/>
<evidence type="ECO:0000256" key="1">
    <source>
        <dbReference type="SAM" id="MobiDB-lite"/>
    </source>
</evidence>
<dbReference type="SUPFAM" id="SSF52200">
    <property type="entry name" value="Toll/Interleukin receptor TIR domain"/>
    <property type="match status" value="1"/>
</dbReference>
<dbReference type="PANTHER" id="PTHR46270">
    <property type="entry name" value="ARMADILLO-TYPE FOLD-RELATED"/>
    <property type="match status" value="1"/>
</dbReference>
<dbReference type="OrthoDB" id="2148946at2759"/>
<feature type="domain" description="TIR" evidence="2">
    <location>
        <begin position="1294"/>
        <end position="1409"/>
    </location>
</feature>
<gene>
    <name evidence="4" type="primary">LOC106158546</name>
</gene>
<protein>
    <submittedName>
        <fullName evidence="4">Uncharacterized protein LOC106158546</fullName>
    </submittedName>
</protein>
<accession>A0A1S3HWW9</accession>
<dbReference type="GO" id="GO:0007165">
    <property type="term" value="P:signal transduction"/>
    <property type="evidence" value="ECO:0007669"/>
    <property type="project" value="InterPro"/>
</dbReference>
<dbReference type="Gene3D" id="1.25.10.10">
    <property type="entry name" value="Leucine-rich Repeat Variant"/>
    <property type="match status" value="1"/>
</dbReference>
<sequence length="1431" mass="162530">MTCIMASVNRSPEEDSAMQLERSFSIQEKSDDDTEKDSGNEKGLNVVRENEQATASDEECCEDMDEKLDLEQKEKDKEASRKLSEKESDGEDELGGQLDTEEAQVPAEPLMAPLVLQHMQGNEQGISTGDSDKPPDTMTRTVTITSNGDPMDVLEIEKFIEIEAAKLLSNEFSPLQIQVSVSNVFDVLVRHPDEEEVVARLMVNCNYPQICMALVRKYMAGFPEVDFADDIHRWKLLSSTFKLIVKVADTSREFAKGIGYGFLQYVIDISKREICIDKVNEYEHIGDTFAWVMELFPTCYSSLSVEMKGSCQQIFEGFMKCKHHETKNKAGKSMFFMMLKDSLTARRQRTSHMTENVHTEENEELEKEMKPDANRTPSASCRPSQPPPPPPSADNQSANTNEEEAQSHAASGYLSELSEGLTSLLGGLLGVLAPEKMAEKEGEHLQEIGMPKVFTENIKSWLKDKNRWLAFNRDGQMWEAVKEWFSKISAISKYSESFCVALCEVGIVEALLDIITNQQIKEAYMRNDKAKEVLTWSVSTLHSISSLNSWAKWFRSLKIEEATKFYLSSQNQNIKGMSILILANITAKREKVEYEFTLEDVDLFLATYLAYKKEGKSLANFLAKTNIPGILVENLATHLSGEVDFHGDMWDQLHRTLAILHLFTDKSILFAEKVCRLQVIETVKTVIGNETYKLRRGEENVLRLLQVCLSIIHHSARSPDKTHILVPGLFPHLGFYAKLKVVDSPLRYSSFLTFAHVYGCKHAGHLNVREIVGSFPAIGLGEEELDFVNNMWNSANSEEEKVLGDYLAATGGAVTHTEQLQRLVLNVENLRNDSEFSRFKPTIANLNNLALVSEAFSHEACKNGAVKSLMKVLSYDKFDPKELSSRESTIVEHCLSALHGVAQYQCNMPFFEEARVVPVLIPYVTCRDSEAEMKRRSWNALAFIHYHDPKQVENDMEKLRVTSLSRKDLEFFLILYKTSSAEVQEVVGKLLAAISVPEVICEKFVESSERAQNTNESHREWEFVKLLLHNAWNYTDVSELFSNKLRDAGMFSTLQDILKNSDFKDKLNIDENIKDVILSICNIIFNCVQFESNQEQMSDLRIINDLLHYCKADIKCNKIKAVATLAIAFLVDEDNSHLVRADSKAGVIRFILDTLEDCLYHTDLRAGGFSSIELLRGLCQVAMNDANKVILVYDGIVPIITSLLRSGGSEEKLLSSKLTWLLAFQRDNKQVMRDDENLVAMLEQVEHDTCKELRHYAQGASFELHKTQEKINKVLEEHFRPRGSPRPSGWRYDVMLSYHPESRPVTKLVCEALHQEGLRVWMAEDEMSFGAATEAIEQSTMVLMAMDHRYHTSARCRSEAEYAFDLQKSVLPMKMKRSFKPCGWMGRFVAGKMYVDFSKCQEDAGFSDLVKELIEEIRMVLRYANEKPVFL</sequence>
<feature type="compositionally biased region" description="Basic and acidic residues" evidence="1">
    <location>
        <begin position="67"/>
        <end position="87"/>
    </location>
</feature>
<feature type="compositionally biased region" description="Acidic residues" evidence="1">
    <location>
        <begin position="88"/>
        <end position="102"/>
    </location>
</feature>
<feature type="region of interest" description="Disordered" evidence="1">
    <location>
        <begin position="1"/>
        <end position="105"/>
    </location>
</feature>
<dbReference type="PANTHER" id="PTHR46270:SF2">
    <property type="entry name" value="TIR DOMAIN-CONTAINING PROTEIN"/>
    <property type="match status" value="1"/>
</dbReference>
<dbReference type="SUPFAM" id="SSF48371">
    <property type="entry name" value="ARM repeat"/>
    <property type="match status" value="2"/>
</dbReference>
<evidence type="ECO:0000313" key="4">
    <source>
        <dbReference type="RefSeq" id="XP_013390051.1"/>
    </source>
</evidence>
<feature type="region of interest" description="Disordered" evidence="1">
    <location>
        <begin position="347"/>
        <end position="412"/>
    </location>
</feature>
<dbReference type="Proteomes" id="UP000085678">
    <property type="component" value="Unplaced"/>
</dbReference>
<keyword evidence="3" id="KW-1185">Reference proteome</keyword>
<dbReference type="InterPro" id="IPR016024">
    <property type="entry name" value="ARM-type_fold"/>
</dbReference>
<dbReference type="InParanoid" id="A0A1S3HWW9"/>
<organism evidence="3 4">
    <name type="scientific">Lingula anatina</name>
    <name type="common">Brachiopod</name>
    <name type="synonym">Lingula unguis</name>
    <dbReference type="NCBI Taxonomy" id="7574"/>
    <lineage>
        <taxon>Eukaryota</taxon>
        <taxon>Metazoa</taxon>
        <taxon>Spiralia</taxon>
        <taxon>Lophotrochozoa</taxon>
        <taxon>Brachiopoda</taxon>
        <taxon>Linguliformea</taxon>
        <taxon>Lingulata</taxon>
        <taxon>Lingulida</taxon>
        <taxon>Linguloidea</taxon>
        <taxon>Lingulidae</taxon>
        <taxon>Lingula</taxon>
    </lineage>
</organism>